<feature type="domain" description="DUF6443" evidence="2">
    <location>
        <begin position="30"/>
        <end position="148"/>
    </location>
</feature>
<keyword evidence="4" id="KW-1185">Reference proteome</keyword>
<feature type="chain" id="PRO_5046714607" evidence="1">
    <location>
        <begin position="20"/>
        <end position="1140"/>
    </location>
</feature>
<comment type="caution">
    <text evidence="3">The sequence shown here is derived from an EMBL/GenBank/DDBJ whole genome shotgun (WGS) entry which is preliminary data.</text>
</comment>
<dbReference type="PANTHER" id="PTHR32305:SF15">
    <property type="entry name" value="PROTEIN RHSA-RELATED"/>
    <property type="match status" value="1"/>
</dbReference>
<sequence length="1140" mass="129213">MKKLFIPLSILFLPGLIMAQLNNNENYVQSRTYLEPVTVSDSTAKQIRTVQYIDGLGRTKQIVNVKSTPLQRDVITHIPYDNYGRHLLDYLPVPQSNTLNGALISNPLSNATQTNIYGSEKIYAEKIIENSARDRIKQQIQVGSDWSNKPIVYDFGQNEPGDQIKHFEVVTTWIDGSTNSSIQLLPNSSQSLYKNAVTDEDGNKTIEFKNMQGQVIVVRKVLSATENADTYYLYNKYDQLVFVIPPLASIANIDQDTLNNLCYQYRYDGKNRLVEKKLPGKGWEFMVYDKADRLVFTQDEVMRPSGKWLFTKYDKLGRVLYTGITQGEGSRIATQNMIANNLIVENRDSLGFTKNGQRIFYTNDHFPYLETVLSVNYYDSYPAGTPGFTPTLAGNVAITDNFTENVSTKSLPVASYVKNIEDDNWTKNYTWYDNKGRAIATHSINHLGGYTKTESQLDFSGLAKQVVTKHKRLDTDTEHIITENFTYDHQNRLLTHTHQVNGNAVEYLAQNEYNELSQLKTKKVGGVSAGNGLQTVDYTYNIRGWMTGINDPNNLIGGDLFGYKIKYNQVEGQQTPNNDFSGLSVQPKYNGNIAEVDWRTNTTAGDNLRRYGYVYDGLNRLLAGFYQKDTNPFAKEYFEKIDYDLNGNITNLKRSSSTDGNTTAGLIDNLTYHYNYAATGNRLNSVTDSSTDYRGYPDTSGIAITYDLNGSMINHLDKNITEIKYNFLNLPIKVVQGKTYMYSYRADGTKLQKQNRKLNTVKITDYLDGFQYEKFNSDPSILKFIPTSEGYYDFVKNKYIYNYTDHLGNVRLSYFHNGSSIEVLEENNYYPFGLKHDGYNQLSGNPSYQYKYNGKELQETGMYDYGARFYMPDIGRWGVVDPLAEKHRRHSSYNYAVNNPIRYIDPDGRDIKETSTGTTYTGEHAQSAFLSLRNQMSSQSPKDDITINAKGNVSSVLRNGKPNKFFDESGKQMFFNDPKGVNKSSLSRKYEVGDQVFHQIDYSEYAKAILSVSSNKLIMTSLAKGKTSGFLAPGFLATAYGLIAYESTQGEADFSAHYLSRKLGLEGTNVNQNDAHYNFRFGNTNIIYSLMDAGNFMWGGWSKFIGLTSAEVWGGSNLNEFYNLGDTPEDQRAISNGRDF</sequence>
<dbReference type="NCBIfam" id="TIGR03696">
    <property type="entry name" value="Rhs_assc_core"/>
    <property type="match status" value="1"/>
</dbReference>
<reference evidence="4" key="1">
    <citation type="journal article" date="2019" name="Int. J. Syst. Evol. Microbiol.">
        <title>The Global Catalogue of Microorganisms (GCM) 10K type strain sequencing project: providing services to taxonomists for standard genome sequencing and annotation.</title>
        <authorList>
            <consortium name="The Broad Institute Genomics Platform"/>
            <consortium name="The Broad Institute Genome Sequencing Center for Infectious Disease"/>
            <person name="Wu L."/>
            <person name="Ma J."/>
        </authorList>
    </citation>
    <scope>NUCLEOTIDE SEQUENCE [LARGE SCALE GENOMIC DNA]</scope>
    <source>
        <strain evidence="4">CCUG 54781</strain>
    </source>
</reference>
<keyword evidence="1" id="KW-0732">Signal</keyword>
<accession>A0ABW2LW73</accession>
<evidence type="ECO:0000313" key="3">
    <source>
        <dbReference type="EMBL" id="MFC7346452.1"/>
    </source>
</evidence>
<gene>
    <name evidence="3" type="ORF">ACFQO9_07000</name>
</gene>
<dbReference type="RefSeq" id="WP_378175870.1">
    <property type="nucleotide sequence ID" value="NZ_JBHTCR010000003.1"/>
</dbReference>
<dbReference type="InterPro" id="IPR045619">
    <property type="entry name" value="DUF6443"/>
</dbReference>
<dbReference type="InterPro" id="IPR022385">
    <property type="entry name" value="Rhs_assc_core"/>
</dbReference>
<feature type="signal peptide" evidence="1">
    <location>
        <begin position="1"/>
        <end position="19"/>
    </location>
</feature>
<dbReference type="PANTHER" id="PTHR32305">
    <property type="match status" value="1"/>
</dbReference>
<proteinExistence type="predicted"/>
<dbReference type="InterPro" id="IPR050708">
    <property type="entry name" value="T6SS_VgrG/RHS"/>
</dbReference>
<protein>
    <submittedName>
        <fullName evidence="3">DUF6443 domain-containing protein</fullName>
    </submittedName>
</protein>
<evidence type="ECO:0000259" key="2">
    <source>
        <dbReference type="Pfam" id="PF20041"/>
    </source>
</evidence>
<name>A0ABW2LW73_9FLAO</name>
<dbReference type="Pfam" id="PF20041">
    <property type="entry name" value="DUF6443"/>
    <property type="match status" value="1"/>
</dbReference>
<dbReference type="EMBL" id="JBHTCR010000003">
    <property type="protein sequence ID" value="MFC7346452.1"/>
    <property type="molecule type" value="Genomic_DNA"/>
</dbReference>
<dbReference type="Proteomes" id="UP001596550">
    <property type="component" value="Unassembled WGS sequence"/>
</dbReference>
<evidence type="ECO:0000313" key="4">
    <source>
        <dbReference type="Proteomes" id="UP001596550"/>
    </source>
</evidence>
<organism evidence="3 4">
    <name type="scientific">Chryseobacterium zhengzhouense</name>
    <dbReference type="NCBI Taxonomy" id="1636086"/>
    <lineage>
        <taxon>Bacteria</taxon>
        <taxon>Pseudomonadati</taxon>
        <taxon>Bacteroidota</taxon>
        <taxon>Flavobacteriia</taxon>
        <taxon>Flavobacteriales</taxon>
        <taxon>Weeksellaceae</taxon>
        <taxon>Chryseobacterium group</taxon>
        <taxon>Chryseobacterium</taxon>
    </lineage>
</organism>
<evidence type="ECO:0000256" key="1">
    <source>
        <dbReference type="SAM" id="SignalP"/>
    </source>
</evidence>
<dbReference type="Gene3D" id="2.180.10.10">
    <property type="entry name" value="RHS repeat-associated core"/>
    <property type="match status" value="1"/>
</dbReference>